<dbReference type="RefSeq" id="WP_194929066.1">
    <property type="nucleotide sequence ID" value="NZ_JADLZT010000001.1"/>
</dbReference>
<dbReference type="InterPro" id="IPR036520">
    <property type="entry name" value="UPF0759_sf"/>
</dbReference>
<dbReference type="InterPro" id="IPR002763">
    <property type="entry name" value="DUF72"/>
</dbReference>
<evidence type="ECO:0000313" key="2">
    <source>
        <dbReference type="Proteomes" id="UP001429984"/>
    </source>
</evidence>
<accession>A0ABS0B1T3</accession>
<dbReference type="Pfam" id="PF01904">
    <property type="entry name" value="DUF72"/>
    <property type="match status" value="1"/>
</dbReference>
<protein>
    <submittedName>
        <fullName evidence="1">DUF72 domain-containing protein</fullName>
    </submittedName>
</protein>
<dbReference type="EMBL" id="JADLZT010000001">
    <property type="protein sequence ID" value="MBF6022450.1"/>
    <property type="molecule type" value="Genomic_DNA"/>
</dbReference>
<evidence type="ECO:0000313" key="1">
    <source>
        <dbReference type="EMBL" id="MBF6022450.1"/>
    </source>
</evidence>
<dbReference type="SUPFAM" id="SSF117396">
    <property type="entry name" value="TM1631-like"/>
    <property type="match status" value="1"/>
</dbReference>
<dbReference type="PANTHER" id="PTHR30348">
    <property type="entry name" value="UNCHARACTERIZED PROTEIN YECE"/>
    <property type="match status" value="1"/>
</dbReference>
<reference evidence="1 2" key="1">
    <citation type="submission" date="2020-11" db="EMBL/GenBank/DDBJ databases">
        <title>Draft Genome Sequence and Secondary Metabolite Biosynthetic Potential of the Lysobacter niastensis Type strain DSM 18481.</title>
        <authorList>
            <person name="Turrini P."/>
            <person name="Artuso I."/>
            <person name="Tescari M."/>
            <person name="Lugli G.A."/>
            <person name="Frangipani E."/>
            <person name="Ventura M."/>
            <person name="Visca P."/>
        </authorList>
    </citation>
    <scope>NUCLEOTIDE SEQUENCE [LARGE SCALE GENOMIC DNA]</scope>
    <source>
        <strain evidence="1 2">DSM 18481</strain>
    </source>
</reference>
<proteinExistence type="predicted"/>
<gene>
    <name evidence="1" type="ORF">IU514_00275</name>
</gene>
<dbReference type="Proteomes" id="UP001429984">
    <property type="component" value="Unassembled WGS sequence"/>
</dbReference>
<organism evidence="1 2">
    <name type="scientific">Lysobacter niastensis</name>
    <dbReference type="NCBI Taxonomy" id="380629"/>
    <lineage>
        <taxon>Bacteria</taxon>
        <taxon>Pseudomonadati</taxon>
        <taxon>Pseudomonadota</taxon>
        <taxon>Gammaproteobacteria</taxon>
        <taxon>Lysobacterales</taxon>
        <taxon>Lysobacteraceae</taxon>
        <taxon>Lysobacter</taxon>
    </lineage>
</organism>
<keyword evidence="2" id="KW-1185">Reference proteome</keyword>
<dbReference type="Gene3D" id="3.20.20.410">
    <property type="entry name" value="Protein of unknown function UPF0759"/>
    <property type="match status" value="1"/>
</dbReference>
<dbReference type="PANTHER" id="PTHR30348:SF4">
    <property type="entry name" value="DUF72 DOMAIN-CONTAINING PROTEIN"/>
    <property type="match status" value="1"/>
</dbReference>
<comment type="caution">
    <text evidence="1">The sequence shown here is derived from an EMBL/GenBank/DDBJ whole genome shotgun (WGS) entry which is preliminary data.</text>
</comment>
<sequence>MTAPRCWAGASGYSFKEWKGDFYPEKIKPDAMLAFYAQHLPTVEINNTFYQMPRPPVLEHWSEATPADFRFSIKASRRITHDARLKADAAADSVVYLYRTLDTLGVKRGPVLFQLPPFLKKDLPRLGEFLKLLPADHRAAFEFRHDSWFDDDVYSLLQQSAAALCLSEREDDAPPPLVETAPWGYVRLRLEQYSDDDLAQWTRRLLETSWQDVHVYFMHEPTAPAYAQALMRLSGQVGGSA</sequence>
<name>A0ABS0B1T3_9GAMM</name>